<dbReference type="SUPFAM" id="SSF160574">
    <property type="entry name" value="BT0923-like"/>
    <property type="match status" value="1"/>
</dbReference>
<feature type="signal peptide" evidence="1">
    <location>
        <begin position="1"/>
        <end position="23"/>
    </location>
</feature>
<protein>
    <submittedName>
        <fullName evidence="2">Uncharacterized protein</fullName>
    </submittedName>
</protein>
<proteinExistence type="predicted"/>
<reference evidence="2" key="1">
    <citation type="submission" date="2021-10" db="EMBL/GenBank/DDBJ databases">
        <title>Gramella sp. ASW11-100T, isolated from marine sediment.</title>
        <authorList>
            <person name="Xia C."/>
        </authorList>
    </citation>
    <scope>NUCLEOTIDE SEQUENCE</scope>
    <source>
        <strain evidence="2">ASW11-100</strain>
    </source>
</reference>
<dbReference type="AlphaFoldDB" id="A0A9X1LJS7"/>
<organism evidence="2 3">
    <name type="scientific">Christiangramia sediminis</name>
    <dbReference type="NCBI Taxonomy" id="2881336"/>
    <lineage>
        <taxon>Bacteria</taxon>
        <taxon>Pseudomonadati</taxon>
        <taxon>Bacteroidota</taxon>
        <taxon>Flavobacteriia</taxon>
        <taxon>Flavobacteriales</taxon>
        <taxon>Flavobacteriaceae</taxon>
        <taxon>Christiangramia</taxon>
    </lineage>
</organism>
<gene>
    <name evidence="2" type="ORF">LGQ90_10425</name>
</gene>
<dbReference type="RefSeq" id="WP_229340863.1">
    <property type="nucleotide sequence ID" value="NZ_JAJBZG010000005.1"/>
</dbReference>
<sequence>MKKFVLSMMTMGAMFFATQNVQAQVEEIEEEIETEVEVEQEEFASVDVMELPQAVKDALMTDYNGAVASEAWVKNKGDKKIYKLKLDVKGETEKVYIDQDGKWLEKEDTEETEE</sequence>
<accession>A0A9X1LJS7</accession>
<evidence type="ECO:0000313" key="3">
    <source>
        <dbReference type="Proteomes" id="UP001139414"/>
    </source>
</evidence>
<feature type="chain" id="PRO_5040859540" evidence="1">
    <location>
        <begin position="24"/>
        <end position="114"/>
    </location>
</feature>
<name>A0A9X1LJS7_9FLAO</name>
<evidence type="ECO:0000313" key="2">
    <source>
        <dbReference type="EMBL" id="MCB7481675.1"/>
    </source>
</evidence>
<dbReference type="Gene3D" id="3.10.450.360">
    <property type="match status" value="1"/>
</dbReference>
<dbReference type="EMBL" id="JAJBZG010000005">
    <property type="protein sequence ID" value="MCB7481675.1"/>
    <property type="molecule type" value="Genomic_DNA"/>
</dbReference>
<keyword evidence="1" id="KW-0732">Signal</keyword>
<keyword evidence="3" id="KW-1185">Reference proteome</keyword>
<comment type="caution">
    <text evidence="2">The sequence shown here is derived from an EMBL/GenBank/DDBJ whole genome shotgun (WGS) entry which is preliminary data.</text>
</comment>
<evidence type="ECO:0000256" key="1">
    <source>
        <dbReference type="SAM" id="SignalP"/>
    </source>
</evidence>
<dbReference type="Proteomes" id="UP001139414">
    <property type="component" value="Unassembled WGS sequence"/>
</dbReference>